<dbReference type="AlphaFoldDB" id="A0A7J7NYE9"/>
<proteinExistence type="inferred from homology"/>
<dbReference type="EMBL" id="JACGCM010000445">
    <property type="protein sequence ID" value="KAF6171964.1"/>
    <property type="molecule type" value="Genomic_DNA"/>
</dbReference>
<dbReference type="GO" id="GO:0008270">
    <property type="term" value="F:zinc ion binding"/>
    <property type="evidence" value="ECO:0007669"/>
    <property type="project" value="UniProtKB-UniRule"/>
</dbReference>
<dbReference type="PANTHER" id="PTHR31669">
    <property type="entry name" value="PROTEIN FAR1-RELATED SEQUENCE 10-RELATED"/>
    <property type="match status" value="1"/>
</dbReference>
<comment type="function">
    <text evidence="1">Putative transcription activator involved in regulating light control of development.</text>
</comment>
<gene>
    <name evidence="2" type="ORF">GIB67_029382</name>
</gene>
<evidence type="ECO:0000313" key="3">
    <source>
        <dbReference type="Proteomes" id="UP000541444"/>
    </source>
</evidence>
<sequence length="247" mass="28267">MALETRRQTEVEEDFKSSQTLPSLVVPTLMLKQALERYTHVIFDLFSDEYKVHLMYTIEERDVDGSIFRYEVGREGPIKDIVMIDFSNIRVGCTCNKFEFTEIICRYIMKVLYHRNIHEIPSKYILARWTKDAKARIVRDEASKTILVNCNTSLSLRYNELCAQAIKITTKGTIIEEVHTVAMRVLNNGLKEVELVTGLPHKDSVENPKSTKANASQSNEVKVDEILTVAQGCERGHPSRTRLKSGL</sequence>
<dbReference type="PANTHER" id="PTHR31669:SF179">
    <property type="entry name" value="PROTEIN FAR1-RELATED SEQUENCE 5"/>
    <property type="match status" value="1"/>
</dbReference>
<comment type="similarity">
    <text evidence="1">Belongs to the FHY3/FAR1 family.</text>
</comment>
<keyword evidence="1" id="KW-0539">Nucleus</keyword>
<keyword evidence="1" id="KW-0862">Zinc</keyword>
<keyword evidence="3" id="KW-1185">Reference proteome</keyword>
<dbReference type="OrthoDB" id="1723235at2759"/>
<dbReference type="GO" id="GO:0006355">
    <property type="term" value="P:regulation of DNA-templated transcription"/>
    <property type="evidence" value="ECO:0007669"/>
    <property type="project" value="UniProtKB-UniRule"/>
</dbReference>
<dbReference type="Proteomes" id="UP000541444">
    <property type="component" value="Unassembled WGS sequence"/>
</dbReference>
<reference evidence="2 3" key="1">
    <citation type="journal article" date="2020" name="IScience">
        <title>Genome Sequencing of the Endangered Kingdonia uniflora (Circaeasteraceae, Ranunculales) Reveals Potential Mechanisms of Evolutionary Specialization.</title>
        <authorList>
            <person name="Sun Y."/>
            <person name="Deng T."/>
            <person name="Zhang A."/>
            <person name="Moore M.J."/>
            <person name="Landis J.B."/>
            <person name="Lin N."/>
            <person name="Zhang H."/>
            <person name="Zhang X."/>
            <person name="Huang J."/>
            <person name="Zhang X."/>
            <person name="Sun H."/>
            <person name="Wang H."/>
        </authorList>
    </citation>
    <scope>NUCLEOTIDE SEQUENCE [LARGE SCALE GENOMIC DNA]</scope>
    <source>
        <strain evidence="2">TB1705</strain>
        <tissue evidence="2">Leaf</tissue>
    </source>
</reference>
<keyword evidence="1" id="KW-0479">Metal-binding</keyword>
<dbReference type="InterPro" id="IPR031052">
    <property type="entry name" value="FHY3/FAR1"/>
</dbReference>
<comment type="subcellular location">
    <subcellularLocation>
        <location evidence="1">Nucleus</location>
    </subcellularLocation>
</comment>
<comment type="caution">
    <text evidence="2">The sequence shown here is derived from an EMBL/GenBank/DDBJ whole genome shotgun (WGS) entry which is preliminary data.</text>
</comment>
<evidence type="ECO:0000256" key="1">
    <source>
        <dbReference type="RuleBase" id="RU367018"/>
    </source>
</evidence>
<protein>
    <recommendedName>
        <fullName evidence="1">Protein FAR1-RELATED SEQUENCE</fullName>
    </recommendedName>
</protein>
<evidence type="ECO:0000313" key="2">
    <source>
        <dbReference type="EMBL" id="KAF6171964.1"/>
    </source>
</evidence>
<organism evidence="2 3">
    <name type="scientific">Kingdonia uniflora</name>
    <dbReference type="NCBI Taxonomy" id="39325"/>
    <lineage>
        <taxon>Eukaryota</taxon>
        <taxon>Viridiplantae</taxon>
        <taxon>Streptophyta</taxon>
        <taxon>Embryophyta</taxon>
        <taxon>Tracheophyta</taxon>
        <taxon>Spermatophyta</taxon>
        <taxon>Magnoliopsida</taxon>
        <taxon>Ranunculales</taxon>
        <taxon>Circaeasteraceae</taxon>
        <taxon>Kingdonia</taxon>
    </lineage>
</organism>
<name>A0A7J7NYE9_9MAGN</name>
<keyword evidence="1" id="KW-0863">Zinc-finger</keyword>
<accession>A0A7J7NYE9</accession>
<dbReference type="GO" id="GO:0005634">
    <property type="term" value="C:nucleus"/>
    <property type="evidence" value="ECO:0007669"/>
    <property type="project" value="UniProtKB-SubCell"/>
</dbReference>